<dbReference type="EMBL" id="JACYTR010000017">
    <property type="protein sequence ID" value="MBD8526133.1"/>
    <property type="molecule type" value="Genomic_DNA"/>
</dbReference>
<evidence type="ECO:0000313" key="1">
    <source>
        <dbReference type="EMBL" id="MBD8526133.1"/>
    </source>
</evidence>
<keyword evidence="2" id="KW-1185">Reference proteome</keyword>
<gene>
    <name evidence="1" type="ORF">IFO71_10330</name>
</gene>
<evidence type="ECO:0000313" key="2">
    <source>
        <dbReference type="Proteomes" id="UP000613768"/>
    </source>
</evidence>
<name>A0AAW3ZK48_9GAMM</name>
<proteinExistence type="predicted"/>
<comment type="caution">
    <text evidence="1">The sequence shown here is derived from an EMBL/GenBank/DDBJ whole genome shotgun (WGS) entry which is preliminary data.</text>
</comment>
<accession>A0AAW3ZK48</accession>
<dbReference type="Proteomes" id="UP000613768">
    <property type="component" value="Unassembled WGS sequence"/>
</dbReference>
<reference evidence="1 2" key="1">
    <citation type="submission" date="2020-09" db="EMBL/GenBank/DDBJ databases">
        <title>Pseudoxanthomonas sp. CAU 1598 isolated from sand of Yaerae Beach.</title>
        <authorList>
            <person name="Kim W."/>
        </authorList>
    </citation>
    <scope>NUCLEOTIDE SEQUENCE [LARGE SCALE GENOMIC DNA]</scope>
    <source>
        <strain evidence="1 2">CAU 1598</strain>
    </source>
</reference>
<dbReference type="RefSeq" id="WP_192029555.1">
    <property type="nucleotide sequence ID" value="NZ_JACYTR010000017.1"/>
</dbReference>
<dbReference type="AlphaFoldDB" id="A0AAW3ZK48"/>
<evidence type="ECO:0008006" key="3">
    <source>
        <dbReference type="Google" id="ProtNLM"/>
    </source>
</evidence>
<protein>
    <recommendedName>
        <fullName evidence="3">SRCR domain-containing protein</fullName>
    </recommendedName>
</protein>
<sequence>MRTTAAHPPTAAAPAMRRWARVCGPLWCWSSPLSPSHRWAPHEPTSVWAEYPLSVCLSAPRMQPRLCPAIAVCSPHSAFVLTAARDTDWFAWDRWLDEVQSVGDSGMCLRLSGLAARRCRWVCSDEWSLSKCRLDGCVAGCPLRPAAVGCSPLGRAALDAVEPLV</sequence>
<organism evidence="1 2">
    <name type="scientific">Pseudomarimonas arenosa</name>
    <dbReference type="NCBI Taxonomy" id="2774145"/>
    <lineage>
        <taxon>Bacteria</taxon>
        <taxon>Pseudomonadati</taxon>
        <taxon>Pseudomonadota</taxon>
        <taxon>Gammaproteobacteria</taxon>
        <taxon>Lysobacterales</taxon>
        <taxon>Lysobacteraceae</taxon>
        <taxon>Pseudomarimonas</taxon>
    </lineage>
</organism>